<proteinExistence type="predicted"/>
<evidence type="ECO:0000313" key="4">
    <source>
        <dbReference type="Proteomes" id="UP000745577"/>
    </source>
</evidence>
<evidence type="ECO:0000313" key="3">
    <source>
        <dbReference type="EMBL" id="MCA9379938.1"/>
    </source>
</evidence>
<reference evidence="3" key="2">
    <citation type="journal article" date="2021" name="Microbiome">
        <title>Successional dynamics and alternative stable states in a saline activated sludge microbial community over 9 years.</title>
        <authorList>
            <person name="Wang Y."/>
            <person name="Ye J."/>
            <person name="Ju F."/>
            <person name="Liu L."/>
            <person name="Boyd J.A."/>
            <person name="Deng Y."/>
            <person name="Parks D.H."/>
            <person name="Jiang X."/>
            <person name="Yin X."/>
            <person name="Woodcroft B.J."/>
            <person name="Tyson G.W."/>
            <person name="Hugenholtz P."/>
            <person name="Polz M.F."/>
            <person name="Zhang T."/>
        </authorList>
    </citation>
    <scope>NUCLEOTIDE SEQUENCE</scope>
    <source>
        <strain evidence="3">HKST-UBA15</strain>
    </source>
</reference>
<feature type="transmembrane region" description="Helical" evidence="1">
    <location>
        <begin position="48"/>
        <end position="65"/>
    </location>
</feature>
<dbReference type="InterPro" id="IPR043993">
    <property type="entry name" value="T4SS_pilin"/>
</dbReference>
<name>A0A955L0C6_9BACT</name>
<reference evidence="3" key="1">
    <citation type="submission" date="2020-04" db="EMBL/GenBank/DDBJ databases">
        <authorList>
            <person name="Zhang T."/>
        </authorList>
    </citation>
    <scope>NUCLEOTIDE SEQUENCE</scope>
    <source>
        <strain evidence="3">HKST-UBA15</strain>
    </source>
</reference>
<keyword evidence="1" id="KW-0812">Transmembrane</keyword>
<feature type="chain" id="PRO_5036911196" description="DUF4134 domain-containing protein" evidence="2">
    <location>
        <begin position="25"/>
        <end position="119"/>
    </location>
</feature>
<feature type="transmembrane region" description="Helical" evidence="1">
    <location>
        <begin position="85"/>
        <end position="110"/>
    </location>
</feature>
<organism evidence="3 4">
    <name type="scientific">Candidatus Dojkabacteria bacterium</name>
    <dbReference type="NCBI Taxonomy" id="2099670"/>
    <lineage>
        <taxon>Bacteria</taxon>
        <taxon>Candidatus Dojkabacteria</taxon>
    </lineage>
</organism>
<keyword evidence="1" id="KW-1133">Transmembrane helix</keyword>
<dbReference type="EMBL" id="JAGQLL010000019">
    <property type="protein sequence ID" value="MCA9379938.1"/>
    <property type="molecule type" value="Genomic_DNA"/>
</dbReference>
<dbReference type="Proteomes" id="UP000745577">
    <property type="component" value="Unassembled WGS sequence"/>
</dbReference>
<evidence type="ECO:0000256" key="2">
    <source>
        <dbReference type="SAM" id="SignalP"/>
    </source>
</evidence>
<sequence>MKNSIISTLFTFSFLMLFPFTINAQGNIPNPAGEAFKDFPTAVATLSSWIRSLAILVYLAMLLYAGYVRMTAGGDPEKAKKAMQIIMYSTTGFILIIIAPLVIRTVGAIFQIEVFEPIN</sequence>
<comment type="caution">
    <text evidence="3">The sequence shown here is derived from an EMBL/GenBank/DDBJ whole genome shotgun (WGS) entry which is preliminary data.</text>
</comment>
<dbReference type="Pfam" id="PF18895">
    <property type="entry name" value="T4SS_pilin"/>
    <property type="match status" value="1"/>
</dbReference>
<keyword evidence="1" id="KW-0472">Membrane</keyword>
<evidence type="ECO:0008006" key="5">
    <source>
        <dbReference type="Google" id="ProtNLM"/>
    </source>
</evidence>
<keyword evidence="2" id="KW-0732">Signal</keyword>
<accession>A0A955L0C6</accession>
<dbReference type="AlphaFoldDB" id="A0A955L0C6"/>
<protein>
    <recommendedName>
        <fullName evidence="5">DUF4134 domain-containing protein</fullName>
    </recommendedName>
</protein>
<gene>
    <name evidence="3" type="ORF">KC675_02035</name>
</gene>
<feature type="signal peptide" evidence="2">
    <location>
        <begin position="1"/>
        <end position="24"/>
    </location>
</feature>
<evidence type="ECO:0000256" key="1">
    <source>
        <dbReference type="SAM" id="Phobius"/>
    </source>
</evidence>